<feature type="transmembrane region" description="Helical" evidence="1">
    <location>
        <begin position="281"/>
        <end position="303"/>
    </location>
</feature>
<keyword evidence="3" id="KW-1185">Reference proteome</keyword>
<protein>
    <recommendedName>
        <fullName evidence="4">Fenitrothion hydrolase</fullName>
    </recommendedName>
</protein>
<evidence type="ECO:0000313" key="3">
    <source>
        <dbReference type="Proteomes" id="UP000251800"/>
    </source>
</evidence>
<name>A0A383XR43_9GAMM</name>
<dbReference type="OrthoDB" id="8168962at2"/>
<organism evidence="2 3">
    <name type="scientific">Abyssibacter profundi</name>
    <dbReference type="NCBI Taxonomy" id="2182787"/>
    <lineage>
        <taxon>Bacteria</taxon>
        <taxon>Pseudomonadati</taxon>
        <taxon>Pseudomonadota</taxon>
        <taxon>Gammaproteobacteria</taxon>
        <taxon>Chromatiales</taxon>
        <taxon>Oceanococcaceae</taxon>
        <taxon>Abyssibacter</taxon>
    </lineage>
</organism>
<feature type="transmembrane region" description="Helical" evidence="1">
    <location>
        <begin position="51"/>
        <end position="71"/>
    </location>
</feature>
<evidence type="ECO:0000313" key="2">
    <source>
        <dbReference type="EMBL" id="PWN55097.1"/>
    </source>
</evidence>
<reference evidence="2 3" key="1">
    <citation type="submission" date="2018-05" db="EMBL/GenBank/DDBJ databases">
        <title>Abyssibacter profundi OUC007T gen. nov., sp. nov, a marine bacterium isolated from seawater of the Mariana Trench.</title>
        <authorList>
            <person name="Zhou S."/>
        </authorList>
    </citation>
    <scope>NUCLEOTIDE SEQUENCE [LARGE SCALE GENOMIC DNA]</scope>
    <source>
        <strain evidence="2 3">OUC007</strain>
    </source>
</reference>
<feature type="transmembrane region" description="Helical" evidence="1">
    <location>
        <begin position="339"/>
        <end position="359"/>
    </location>
</feature>
<dbReference type="EMBL" id="QEQK01000013">
    <property type="protein sequence ID" value="PWN55097.1"/>
    <property type="molecule type" value="Genomic_DNA"/>
</dbReference>
<evidence type="ECO:0008006" key="4">
    <source>
        <dbReference type="Google" id="ProtNLM"/>
    </source>
</evidence>
<keyword evidence="1" id="KW-0472">Membrane</keyword>
<proteinExistence type="predicted"/>
<feature type="transmembrane region" description="Helical" evidence="1">
    <location>
        <begin position="473"/>
        <end position="491"/>
    </location>
</feature>
<comment type="caution">
    <text evidence="2">The sequence shown here is derived from an EMBL/GenBank/DDBJ whole genome shotgun (WGS) entry which is preliminary data.</text>
</comment>
<keyword evidence="1" id="KW-0812">Transmembrane</keyword>
<dbReference type="AlphaFoldDB" id="A0A383XR43"/>
<feature type="transmembrane region" description="Helical" evidence="1">
    <location>
        <begin position="206"/>
        <end position="225"/>
    </location>
</feature>
<accession>A0A383XR43</accession>
<keyword evidence="1" id="KW-1133">Transmembrane helix</keyword>
<evidence type="ECO:0000256" key="1">
    <source>
        <dbReference type="SAM" id="Phobius"/>
    </source>
</evidence>
<feature type="transmembrane region" description="Helical" evidence="1">
    <location>
        <begin position="92"/>
        <end position="117"/>
    </location>
</feature>
<feature type="transmembrane region" description="Helical" evidence="1">
    <location>
        <begin position="129"/>
        <end position="152"/>
    </location>
</feature>
<feature type="transmembrane region" description="Helical" evidence="1">
    <location>
        <begin position="173"/>
        <end position="194"/>
    </location>
</feature>
<feature type="transmembrane region" description="Helical" evidence="1">
    <location>
        <begin position="371"/>
        <end position="389"/>
    </location>
</feature>
<feature type="transmembrane region" description="Helical" evidence="1">
    <location>
        <begin position="434"/>
        <end position="453"/>
    </location>
</feature>
<dbReference type="Proteomes" id="UP000251800">
    <property type="component" value="Unassembled WGS sequence"/>
</dbReference>
<sequence>MLGAAPPACLDRAGRMRCFFGIGLLLGAVWPLAASAHGFGRLYNLPVPFWLYAWAASAALLVSFLLALYFVRRPEGPEPEPTTRTIRSTGGWVRLKSVLQVLSVGLLVLCIATALWGNRDPYRNFSMTFFWIVCLLGLTYFTAVAGNVYAYLNPWSILTGWLGRLWPGYARGAWVYPKWLGDWPALLLLLAFVWFELFGRGIPRQLGWLVLVYTLMNVTAVGLVGRQAWFRHGELFAVYLRLVGRLAPLRLGGEDHLRQPAAWRWPGAGLVHSRPAHMATVVFILAMLSTTAFDGLRATQWWVRLFWSDPTGWVEALMGQRPMQNIIEARRWYLAWETLWLLSLPGIYFAAYAGSLQVARWMTGSQRPLRALLLDFAYPLLPIALAYHVTHYATLVLTQGRKIVSLVSDPFGWGWDLFGTAMTWRAPFLPEMSWVWHSQVALILIGHVAGVYASHRVAVRVFETPRSAALSQIALLVLMVAMTVSGLWIIAQPLTVERMT</sequence>
<gene>
    <name evidence="2" type="ORF">DEH80_13795</name>
</gene>